<keyword evidence="4" id="KW-0408">Iron</keyword>
<dbReference type="HAMAP" id="MF_02040">
    <property type="entry name" value="Mrp_NBP35"/>
    <property type="match status" value="1"/>
</dbReference>
<evidence type="ECO:0008006" key="7">
    <source>
        <dbReference type="Google" id="ProtNLM"/>
    </source>
</evidence>
<evidence type="ECO:0000256" key="5">
    <source>
        <dbReference type="ARBA" id="ARBA00023014"/>
    </source>
</evidence>
<keyword evidence="1" id="KW-0479">Metal-binding</keyword>
<dbReference type="Gene3D" id="3.30.300.130">
    <property type="entry name" value="Fe-S cluster assembly (FSCA)"/>
    <property type="match status" value="1"/>
</dbReference>
<dbReference type="InterPro" id="IPR034904">
    <property type="entry name" value="FSCA_dom_sf"/>
</dbReference>
<keyword evidence="5" id="KW-0411">Iron-sulfur</keyword>
<dbReference type="InterPro" id="IPR044304">
    <property type="entry name" value="NUBPL-like"/>
</dbReference>
<dbReference type="InterPro" id="IPR000808">
    <property type="entry name" value="Mrp-like_CS"/>
</dbReference>
<dbReference type="GO" id="GO:0051539">
    <property type="term" value="F:4 iron, 4 sulfur cluster binding"/>
    <property type="evidence" value="ECO:0007669"/>
    <property type="project" value="TreeGrafter"/>
</dbReference>
<keyword evidence="3" id="KW-0067">ATP-binding</keyword>
<keyword evidence="2" id="KW-0547">Nucleotide-binding</keyword>
<sequence length="369" mass="39809">MNKENVIDKLKTINYPGFSRDIVSFGMVKDVIVDEKAVIVYLNITSQNEAKKQEVVKILKQVLSEYFVKVSIEISGDAPSQAPPIEPQQQAQPAILDNVKHVIAIASGKGGVGKSTVAANLACAMAIQGKKVGLLDLDIYGPSLPIVLGLNEQPEMTQDKKLIPLEKFGMKVMSFGFISGNETPVIWRGPLVARMTEQFFRDVKWGELDVMILDLPPGTGDIQLTLTQKLRMSGAVMVTTPQDIALADVRKGADMFRKVNTPVLGVIENMSGLVLEGAVDGDISAMTINGENIDLDSTGKFSFTMDLFKTGGGKKESERLGVPLLGKIPISPEIMSATDAGVPVAQKDPDSSLGQLYHQVAQNILTSLD</sequence>
<protein>
    <recommendedName>
        <fullName evidence="7">MIP18 family-like domain-containing protein</fullName>
    </recommendedName>
</protein>
<dbReference type="Pfam" id="PF10609">
    <property type="entry name" value="ParA"/>
    <property type="match status" value="2"/>
</dbReference>
<dbReference type="PROSITE" id="PS01215">
    <property type="entry name" value="MRP"/>
    <property type="match status" value="1"/>
</dbReference>
<dbReference type="CDD" id="cd02037">
    <property type="entry name" value="Mrp_NBP35"/>
    <property type="match status" value="1"/>
</dbReference>
<evidence type="ECO:0000256" key="1">
    <source>
        <dbReference type="ARBA" id="ARBA00022723"/>
    </source>
</evidence>
<dbReference type="Gene3D" id="3.40.50.300">
    <property type="entry name" value="P-loop containing nucleotide triphosphate hydrolases"/>
    <property type="match status" value="1"/>
</dbReference>
<dbReference type="SUPFAM" id="SSF117916">
    <property type="entry name" value="Fe-S cluster assembly (FSCA) domain-like"/>
    <property type="match status" value="1"/>
</dbReference>
<evidence type="ECO:0000256" key="2">
    <source>
        <dbReference type="ARBA" id="ARBA00022741"/>
    </source>
</evidence>
<evidence type="ECO:0000313" key="6">
    <source>
        <dbReference type="EMBL" id="SUZ92537.1"/>
    </source>
</evidence>
<dbReference type="InterPro" id="IPR027417">
    <property type="entry name" value="P-loop_NTPase"/>
</dbReference>
<dbReference type="GO" id="GO:0005524">
    <property type="term" value="F:ATP binding"/>
    <property type="evidence" value="ECO:0007669"/>
    <property type="project" value="UniProtKB-KW"/>
</dbReference>
<evidence type="ECO:0000256" key="3">
    <source>
        <dbReference type="ARBA" id="ARBA00022840"/>
    </source>
</evidence>
<dbReference type="InterPro" id="IPR019591">
    <property type="entry name" value="Mrp/NBP35_ATP-bd"/>
</dbReference>
<dbReference type="PANTHER" id="PTHR42961">
    <property type="entry name" value="IRON-SULFUR PROTEIN NUBPL"/>
    <property type="match status" value="1"/>
</dbReference>
<dbReference type="GO" id="GO:0016226">
    <property type="term" value="P:iron-sulfur cluster assembly"/>
    <property type="evidence" value="ECO:0007669"/>
    <property type="project" value="InterPro"/>
</dbReference>
<dbReference type="PANTHER" id="PTHR42961:SF2">
    <property type="entry name" value="IRON-SULFUR PROTEIN NUBPL"/>
    <property type="match status" value="1"/>
</dbReference>
<gene>
    <name evidence="6" type="ORF">METZ01_LOCUS45391</name>
</gene>
<dbReference type="GO" id="GO:0046872">
    <property type="term" value="F:metal ion binding"/>
    <property type="evidence" value="ECO:0007669"/>
    <property type="project" value="UniProtKB-KW"/>
</dbReference>
<dbReference type="EMBL" id="UINC01002067">
    <property type="protein sequence ID" value="SUZ92537.1"/>
    <property type="molecule type" value="Genomic_DNA"/>
</dbReference>
<organism evidence="6">
    <name type="scientific">marine metagenome</name>
    <dbReference type="NCBI Taxonomy" id="408172"/>
    <lineage>
        <taxon>unclassified sequences</taxon>
        <taxon>metagenomes</taxon>
        <taxon>ecological metagenomes</taxon>
    </lineage>
</organism>
<dbReference type="InterPro" id="IPR033756">
    <property type="entry name" value="YlxH/NBP35"/>
</dbReference>
<name>A0A381RRK5_9ZZZZ</name>
<proteinExistence type="inferred from homology"/>
<dbReference type="SUPFAM" id="SSF52540">
    <property type="entry name" value="P-loop containing nucleoside triphosphate hydrolases"/>
    <property type="match status" value="1"/>
</dbReference>
<dbReference type="AlphaFoldDB" id="A0A381RRK5"/>
<dbReference type="GO" id="GO:0140663">
    <property type="term" value="F:ATP-dependent FeS chaperone activity"/>
    <property type="evidence" value="ECO:0007669"/>
    <property type="project" value="InterPro"/>
</dbReference>
<dbReference type="FunFam" id="3.40.50.300:FF:001278">
    <property type="entry name" value="Iron-sulfur cluster carrier protein"/>
    <property type="match status" value="1"/>
</dbReference>
<evidence type="ECO:0000256" key="4">
    <source>
        <dbReference type="ARBA" id="ARBA00023004"/>
    </source>
</evidence>
<accession>A0A381RRK5</accession>
<reference evidence="6" key="1">
    <citation type="submission" date="2018-05" db="EMBL/GenBank/DDBJ databases">
        <authorList>
            <person name="Lanie J.A."/>
            <person name="Ng W.-L."/>
            <person name="Kazmierczak K.M."/>
            <person name="Andrzejewski T.M."/>
            <person name="Davidsen T.M."/>
            <person name="Wayne K.J."/>
            <person name="Tettelin H."/>
            <person name="Glass J.I."/>
            <person name="Rusch D."/>
            <person name="Podicherti R."/>
            <person name="Tsui H.-C.T."/>
            <person name="Winkler M.E."/>
        </authorList>
    </citation>
    <scope>NUCLEOTIDE SEQUENCE</scope>
</reference>